<keyword evidence="1" id="KW-0677">Repeat</keyword>
<evidence type="ECO:0000256" key="4">
    <source>
        <dbReference type="SAM" id="MobiDB-lite"/>
    </source>
</evidence>
<dbReference type="Pfam" id="PF13181">
    <property type="entry name" value="TPR_8"/>
    <property type="match status" value="1"/>
</dbReference>
<sequence length="371" mass="39211" precursor="true">MSITATHDTSSKGRHALPALALLLLMTLSGCAARDMGDGTSPSLMERHATGKSLAPDAPGTPQRQGTPAAEAEAHLQRGLAYLAQDRPELAFEHFSRAASLAPEMVEPRLQRARLLVRRGMPNEAAADIEAVLAASPQHARAWELAGMVAFDRGLLDEAEADFTRAITLDPDLASCYAHLGAVHDYKGRPDLARDVYAAALVRFPQSGELHNNLGVAFSMLGDDASALHHFHEAVVLGASSERSWNNMGLALCRLGRFDEAFEAFRNAGGEAAAHNNLGYFFLVNGDASLAVQHLQRAVELEPRYYVRAAENLKRARLAARFAAGGVPVPAAGPQAGGIAGTPVNKAGVLPPATGKGPGTRTTGAGERVIQ</sequence>
<reference evidence="6" key="1">
    <citation type="journal article" date="2009" name="Environ. Microbiol.">
        <title>Contribution of mobile genetic elements to Desulfovibrio vulgaris genome plasticity.</title>
        <authorList>
            <person name="Walker C.B."/>
            <person name="Stolyar S."/>
            <person name="Chivian D."/>
            <person name="Pinel N."/>
            <person name="Gabster J.A."/>
            <person name="Dehal P.S."/>
            <person name="He Z."/>
            <person name="Yang Z.K."/>
            <person name="Yen H.C."/>
            <person name="Zhou J."/>
            <person name="Wall J.D."/>
            <person name="Hazen T.C."/>
            <person name="Arkin A.P."/>
            <person name="Stahl D.A."/>
        </authorList>
    </citation>
    <scope>NUCLEOTIDE SEQUENCE [LARGE SCALE GENOMIC DNA]</scope>
    <source>
        <strain evidence="6">DP4</strain>
    </source>
</reference>
<dbReference type="PROSITE" id="PS50005">
    <property type="entry name" value="TPR"/>
    <property type="match status" value="3"/>
</dbReference>
<protein>
    <submittedName>
        <fullName evidence="5">TPR repeat-containing protein</fullName>
    </submittedName>
</protein>
<keyword evidence="2 3" id="KW-0802">TPR repeat</keyword>
<dbReference type="EMBL" id="CP000527">
    <property type="protein sequence ID" value="ABM28126.1"/>
    <property type="molecule type" value="Genomic_DNA"/>
</dbReference>
<dbReference type="AlphaFoldDB" id="A0A0H3A6M3"/>
<evidence type="ECO:0000256" key="3">
    <source>
        <dbReference type="PROSITE-ProRule" id="PRU00339"/>
    </source>
</evidence>
<feature type="repeat" description="TPR" evidence="3">
    <location>
        <begin position="72"/>
        <end position="105"/>
    </location>
</feature>
<evidence type="ECO:0000256" key="1">
    <source>
        <dbReference type="ARBA" id="ARBA00022737"/>
    </source>
</evidence>
<feature type="region of interest" description="Disordered" evidence="4">
    <location>
        <begin position="51"/>
        <end position="70"/>
    </location>
</feature>
<dbReference type="RefSeq" id="WP_011792064.1">
    <property type="nucleotide sequence ID" value="NC_008751.1"/>
</dbReference>
<evidence type="ECO:0000313" key="6">
    <source>
        <dbReference type="Proteomes" id="UP000009173"/>
    </source>
</evidence>
<proteinExistence type="predicted"/>
<evidence type="ECO:0000313" key="5">
    <source>
        <dbReference type="EMBL" id="ABM28126.1"/>
    </source>
</evidence>
<gene>
    <name evidence="5" type="ordered locus">Dvul_1106</name>
</gene>
<name>A0A0H3A6M3_NITV4</name>
<dbReference type="SMART" id="SM00028">
    <property type="entry name" value="TPR"/>
    <property type="match status" value="7"/>
</dbReference>
<evidence type="ECO:0000256" key="2">
    <source>
        <dbReference type="ARBA" id="ARBA00022803"/>
    </source>
</evidence>
<organism evidence="5 6">
    <name type="scientific">Nitratidesulfovibrio vulgaris (strain DP4)</name>
    <name type="common">Desulfovibrio vulgaris</name>
    <dbReference type="NCBI Taxonomy" id="391774"/>
    <lineage>
        <taxon>Bacteria</taxon>
        <taxon>Pseudomonadati</taxon>
        <taxon>Thermodesulfobacteriota</taxon>
        <taxon>Desulfovibrionia</taxon>
        <taxon>Desulfovibrionales</taxon>
        <taxon>Desulfovibrionaceae</taxon>
        <taxon>Nitratidesulfovibrio</taxon>
    </lineage>
</organism>
<dbReference type="PANTHER" id="PTHR44858:SF1">
    <property type="entry name" value="UDP-N-ACETYLGLUCOSAMINE--PEPTIDE N-ACETYLGLUCOSAMINYLTRANSFERASE SPINDLY-RELATED"/>
    <property type="match status" value="1"/>
</dbReference>
<dbReference type="InterPro" id="IPR019734">
    <property type="entry name" value="TPR_rpt"/>
</dbReference>
<dbReference type="PANTHER" id="PTHR44858">
    <property type="entry name" value="TETRATRICOPEPTIDE REPEAT PROTEIN 6"/>
    <property type="match status" value="1"/>
</dbReference>
<dbReference type="Proteomes" id="UP000009173">
    <property type="component" value="Chromosome"/>
</dbReference>
<dbReference type="KEGG" id="dvl:Dvul_1106"/>
<accession>A0A0H3A6M3</accession>
<dbReference type="Gene3D" id="1.25.40.10">
    <property type="entry name" value="Tetratricopeptide repeat domain"/>
    <property type="match status" value="2"/>
</dbReference>
<dbReference type="InterPro" id="IPR011990">
    <property type="entry name" value="TPR-like_helical_dom_sf"/>
</dbReference>
<feature type="region of interest" description="Disordered" evidence="4">
    <location>
        <begin position="348"/>
        <end position="371"/>
    </location>
</feature>
<dbReference type="Pfam" id="PF13432">
    <property type="entry name" value="TPR_16"/>
    <property type="match status" value="3"/>
</dbReference>
<feature type="repeat" description="TPR" evidence="3">
    <location>
        <begin position="140"/>
        <end position="173"/>
    </location>
</feature>
<dbReference type="SUPFAM" id="SSF48452">
    <property type="entry name" value="TPR-like"/>
    <property type="match status" value="2"/>
</dbReference>
<feature type="repeat" description="TPR" evidence="3">
    <location>
        <begin position="272"/>
        <end position="305"/>
    </location>
</feature>
<dbReference type="HOGENOM" id="CLU_003728_0_0_7"/>
<dbReference type="InterPro" id="IPR050498">
    <property type="entry name" value="Ycf3"/>
</dbReference>